<sequence>MNMLSSVMSKFGNGIINSIAEREEEIVSESSTMTKFQWKVGKLSSLGMGNSISAEFKTGKKEYQQSWRISFYPQGFSDPESTSFFVTNVGCLEGHESKSVSTTVEISILKQNEEKGSMKRAKNMSNAGLVQTGACRPYDNQSMSSASSTLSRSSQMSVSSKGRSVRSGSMQVSQMQAQLGLSRRFCKSFSQANHTYGFESFVDREYLFNLKNGFLVETSKDQIKPMDGTIIIQVTLFCIIGITLNSPERASEINNNGWQRVEWTISDFSLLCKSFRKDTKLSSPEFSSNGMWMIDLYPHGYRIGNEKDQWISIYLHAVRDYLDKVVKRKCRFRIGLKKQNPMPQALYAILGETEDEDVYFPKSKMITNIFTCSSITAGYQYFIPLNTLVKGRDLNAVLSTGKSKSVSPQLLKGLERELVAGKFDKGGSITIVVDILMIDSMEGQVQQMLRYMRPKKKSRRQAAKISQIQDLEIFKCFAQQTPCYFCGECFAPSDLISSPSSRLPQFGYEIGREHVIDTILSEEDPSLAASLVRLDLKVSLQKVMTNLDLLPKFSVVPCLRKRNASENQLAIEPEELSASSPSHRAQTKEMERKVEFEKKLESLRKNVEDSLYSKPVCFKCIELCNELETFPTLLASNIFEELDNQTSYANLKLMEDKPLWKQMKEKVDLLLAGVGLDPKNKITIARGGTYGEPLELARYCGGKIPASEDETQSEIFCDVRFDRSRKQVKGIERVFFKESRKYRCMGTGKVFCETCIKFRAAVPEFSEKPECAEVFPVCLEEWRRRSVEGNSKILSVTEQKPTGGGVWNIFPQSGRRVGILMQQANEEEEDEESPLIEAVRSIPFVGKEWAEGASKWMSEQ</sequence>
<dbReference type="PANTHER" id="PTHR46162:SF20">
    <property type="entry name" value="UBIQUITIN CARBOXYL-TERMINAL HYDROLASE 7-LIKE ISOFORM X1"/>
    <property type="match status" value="1"/>
</dbReference>
<dbReference type="CDD" id="cd00121">
    <property type="entry name" value="MATH"/>
    <property type="match status" value="2"/>
</dbReference>
<dbReference type="Gene3D" id="2.60.210.10">
    <property type="entry name" value="Apoptosis, Tumor Necrosis Factor Receptor Associated Protein 2, Chain A"/>
    <property type="match status" value="2"/>
</dbReference>
<name>A0A7S0DVA7_9CRYP</name>
<evidence type="ECO:0000256" key="1">
    <source>
        <dbReference type="SAM" id="MobiDB-lite"/>
    </source>
</evidence>
<reference evidence="3" key="1">
    <citation type="submission" date="2021-01" db="EMBL/GenBank/DDBJ databases">
        <authorList>
            <person name="Corre E."/>
            <person name="Pelletier E."/>
            <person name="Niang G."/>
            <person name="Scheremetjew M."/>
            <person name="Finn R."/>
            <person name="Kale V."/>
            <person name="Holt S."/>
            <person name="Cochrane G."/>
            <person name="Meng A."/>
            <person name="Brown T."/>
            <person name="Cohen L."/>
        </authorList>
    </citation>
    <scope>NUCLEOTIDE SEQUENCE</scope>
    <source>
        <strain evidence="3">CCMP325</strain>
    </source>
</reference>
<dbReference type="InterPro" id="IPR002083">
    <property type="entry name" value="MATH/TRAF_dom"/>
</dbReference>
<dbReference type="PROSITE" id="PS50144">
    <property type="entry name" value="MATH"/>
    <property type="match status" value="2"/>
</dbReference>
<evidence type="ECO:0000313" key="3">
    <source>
        <dbReference type="EMBL" id="CAD8466387.1"/>
    </source>
</evidence>
<dbReference type="AlphaFoldDB" id="A0A7S0DVA7"/>
<dbReference type="SUPFAM" id="SSF49599">
    <property type="entry name" value="TRAF domain-like"/>
    <property type="match status" value="2"/>
</dbReference>
<dbReference type="InterPro" id="IPR008974">
    <property type="entry name" value="TRAF-like"/>
</dbReference>
<accession>A0A7S0DVA7</accession>
<protein>
    <recommendedName>
        <fullName evidence="2">MATH domain-containing protein</fullName>
    </recommendedName>
</protein>
<feature type="domain" description="MATH" evidence="2">
    <location>
        <begin position="33"/>
        <end position="226"/>
    </location>
</feature>
<feature type="compositionally biased region" description="Low complexity" evidence="1">
    <location>
        <begin position="142"/>
        <end position="169"/>
    </location>
</feature>
<gene>
    <name evidence="3" type="ORF">HPHI1048_LOCUS763</name>
</gene>
<evidence type="ECO:0000259" key="2">
    <source>
        <dbReference type="PROSITE" id="PS50144"/>
    </source>
</evidence>
<feature type="domain" description="MATH" evidence="2">
    <location>
        <begin position="258"/>
        <end position="410"/>
    </location>
</feature>
<dbReference type="PANTHER" id="PTHR46162">
    <property type="entry name" value="TRAF-LIKE FAMILY PROTEIN"/>
    <property type="match status" value="1"/>
</dbReference>
<dbReference type="Pfam" id="PF22486">
    <property type="entry name" value="MATH_2"/>
    <property type="match status" value="1"/>
</dbReference>
<proteinExistence type="predicted"/>
<dbReference type="EMBL" id="HBEO01001099">
    <property type="protein sequence ID" value="CAD8466387.1"/>
    <property type="molecule type" value="Transcribed_RNA"/>
</dbReference>
<feature type="region of interest" description="Disordered" evidence="1">
    <location>
        <begin position="138"/>
        <end position="169"/>
    </location>
</feature>
<organism evidence="3">
    <name type="scientific">Hanusia phi</name>
    <dbReference type="NCBI Taxonomy" id="3032"/>
    <lineage>
        <taxon>Eukaryota</taxon>
        <taxon>Cryptophyceae</taxon>
        <taxon>Pyrenomonadales</taxon>
        <taxon>Geminigeraceae</taxon>
        <taxon>Hanusia</taxon>
    </lineage>
</organism>